<feature type="transmembrane region" description="Helical" evidence="8">
    <location>
        <begin position="12"/>
        <end position="33"/>
    </location>
</feature>
<keyword evidence="7" id="KW-0175">Coiled coil</keyword>
<dbReference type="Proteomes" id="UP000315711">
    <property type="component" value="Unassembled WGS sequence"/>
</dbReference>
<keyword evidence="8" id="KW-1133">Transmembrane helix</keyword>
<dbReference type="FunFam" id="1.10.287.950:FF:000001">
    <property type="entry name" value="Methyl-accepting chemotaxis sensory transducer"/>
    <property type="match status" value="1"/>
</dbReference>
<dbReference type="Pfam" id="PF00672">
    <property type="entry name" value="HAMP"/>
    <property type="match status" value="1"/>
</dbReference>
<dbReference type="InterPro" id="IPR024478">
    <property type="entry name" value="HlyB_4HB_MCP"/>
</dbReference>
<dbReference type="RefSeq" id="WP_144448680.1">
    <property type="nucleotide sequence ID" value="NZ_VLKZ01000001.1"/>
</dbReference>
<evidence type="ECO:0000256" key="7">
    <source>
        <dbReference type="SAM" id="Coils"/>
    </source>
</evidence>
<dbReference type="SMART" id="SM00283">
    <property type="entry name" value="MA"/>
    <property type="match status" value="1"/>
</dbReference>
<dbReference type="Pfam" id="PF00015">
    <property type="entry name" value="MCPsignal"/>
    <property type="match status" value="1"/>
</dbReference>
<keyword evidence="4 6" id="KW-0807">Transducer</keyword>
<evidence type="ECO:0000256" key="1">
    <source>
        <dbReference type="ARBA" id="ARBA00004236"/>
    </source>
</evidence>
<dbReference type="PROSITE" id="PS50885">
    <property type="entry name" value="HAMP"/>
    <property type="match status" value="1"/>
</dbReference>
<dbReference type="CDD" id="cd19411">
    <property type="entry name" value="MCP2201-like_sensor"/>
    <property type="match status" value="1"/>
</dbReference>
<protein>
    <submittedName>
        <fullName evidence="11">Methyl-accepting chemotaxis protein</fullName>
    </submittedName>
</protein>
<dbReference type="CDD" id="cd06225">
    <property type="entry name" value="HAMP"/>
    <property type="match status" value="1"/>
</dbReference>
<dbReference type="CDD" id="cd11386">
    <property type="entry name" value="MCP_signal"/>
    <property type="match status" value="1"/>
</dbReference>
<dbReference type="PROSITE" id="PS50111">
    <property type="entry name" value="CHEMOTAXIS_TRANSDUC_2"/>
    <property type="match status" value="1"/>
</dbReference>
<comment type="subcellular location">
    <subcellularLocation>
        <location evidence="1">Cell membrane</location>
    </subcellularLocation>
</comment>
<dbReference type="InterPro" id="IPR003660">
    <property type="entry name" value="HAMP_dom"/>
</dbReference>
<accession>A0A562QSZ1</accession>
<evidence type="ECO:0000256" key="4">
    <source>
        <dbReference type="ARBA" id="ARBA00023224"/>
    </source>
</evidence>
<evidence type="ECO:0000256" key="5">
    <source>
        <dbReference type="ARBA" id="ARBA00029447"/>
    </source>
</evidence>
<evidence type="ECO:0000256" key="8">
    <source>
        <dbReference type="SAM" id="Phobius"/>
    </source>
</evidence>
<dbReference type="GO" id="GO:0007165">
    <property type="term" value="P:signal transduction"/>
    <property type="evidence" value="ECO:0007669"/>
    <property type="project" value="UniProtKB-KW"/>
</dbReference>
<dbReference type="GO" id="GO:0006935">
    <property type="term" value="P:chemotaxis"/>
    <property type="evidence" value="ECO:0007669"/>
    <property type="project" value="UniProtKB-ARBA"/>
</dbReference>
<feature type="transmembrane region" description="Helical" evidence="8">
    <location>
        <begin position="190"/>
        <end position="212"/>
    </location>
</feature>
<dbReference type="Pfam" id="PF12729">
    <property type="entry name" value="4HB_MCP_1"/>
    <property type="match status" value="1"/>
</dbReference>
<dbReference type="PANTHER" id="PTHR32089:SF112">
    <property type="entry name" value="LYSOZYME-LIKE PROTEIN-RELATED"/>
    <property type="match status" value="1"/>
</dbReference>
<dbReference type="OrthoDB" id="358716at2"/>
<dbReference type="InterPro" id="IPR004089">
    <property type="entry name" value="MCPsignal_dom"/>
</dbReference>
<dbReference type="EMBL" id="VLKZ01000001">
    <property type="protein sequence ID" value="TWI59854.1"/>
    <property type="molecule type" value="Genomic_DNA"/>
</dbReference>
<comment type="similarity">
    <text evidence="5">Belongs to the methyl-accepting chemotaxis (MCP) protein family.</text>
</comment>
<keyword evidence="8" id="KW-0812">Transmembrane</keyword>
<dbReference type="PANTHER" id="PTHR32089">
    <property type="entry name" value="METHYL-ACCEPTING CHEMOTAXIS PROTEIN MCPB"/>
    <property type="match status" value="1"/>
</dbReference>
<name>A0A562QSZ1_9BACI</name>
<dbReference type="InterPro" id="IPR047347">
    <property type="entry name" value="YvaQ-like_sensor"/>
</dbReference>
<evidence type="ECO:0000259" key="10">
    <source>
        <dbReference type="PROSITE" id="PS50885"/>
    </source>
</evidence>
<evidence type="ECO:0000259" key="9">
    <source>
        <dbReference type="PROSITE" id="PS50111"/>
    </source>
</evidence>
<keyword evidence="3 8" id="KW-0472">Membrane</keyword>
<evidence type="ECO:0000256" key="3">
    <source>
        <dbReference type="ARBA" id="ARBA00023136"/>
    </source>
</evidence>
<dbReference type="SMART" id="SM00304">
    <property type="entry name" value="HAMP"/>
    <property type="match status" value="1"/>
</dbReference>
<keyword evidence="12" id="KW-1185">Reference proteome</keyword>
<comment type="caution">
    <text evidence="11">The sequence shown here is derived from an EMBL/GenBank/DDBJ whole genome shotgun (WGS) entry which is preliminary data.</text>
</comment>
<feature type="domain" description="Methyl-accepting transducer" evidence="9">
    <location>
        <begin position="284"/>
        <end position="520"/>
    </location>
</feature>
<dbReference type="SUPFAM" id="SSF58104">
    <property type="entry name" value="Methyl-accepting chemotaxis protein (MCP) signaling domain"/>
    <property type="match status" value="1"/>
</dbReference>
<gene>
    <name evidence="11" type="ORF">IQ10_00276</name>
</gene>
<dbReference type="GO" id="GO:0005886">
    <property type="term" value="C:plasma membrane"/>
    <property type="evidence" value="ECO:0007669"/>
    <property type="project" value="UniProtKB-SubCell"/>
</dbReference>
<evidence type="ECO:0000313" key="11">
    <source>
        <dbReference type="EMBL" id="TWI59854.1"/>
    </source>
</evidence>
<feature type="domain" description="HAMP" evidence="10">
    <location>
        <begin position="213"/>
        <end position="265"/>
    </location>
</feature>
<evidence type="ECO:0000256" key="6">
    <source>
        <dbReference type="PROSITE-ProRule" id="PRU00284"/>
    </source>
</evidence>
<evidence type="ECO:0000313" key="12">
    <source>
        <dbReference type="Proteomes" id="UP000315711"/>
    </source>
</evidence>
<evidence type="ECO:0000256" key="2">
    <source>
        <dbReference type="ARBA" id="ARBA00022475"/>
    </source>
</evidence>
<reference evidence="11 12" key="1">
    <citation type="journal article" date="2015" name="Stand. Genomic Sci.">
        <title>Genomic Encyclopedia of Bacterial and Archaeal Type Strains, Phase III: the genomes of soil and plant-associated and newly described type strains.</title>
        <authorList>
            <person name="Whitman W.B."/>
            <person name="Woyke T."/>
            <person name="Klenk H.P."/>
            <person name="Zhou Y."/>
            <person name="Lilburn T.G."/>
            <person name="Beck B.J."/>
            <person name="De Vos P."/>
            <person name="Vandamme P."/>
            <person name="Eisen J.A."/>
            <person name="Garrity G."/>
            <person name="Hugenholtz P."/>
            <person name="Kyrpides N.C."/>
        </authorList>
    </citation>
    <scope>NUCLEOTIDE SEQUENCE [LARGE SCALE GENOMIC DNA]</scope>
    <source>
        <strain evidence="11 12">CGMCC 1.10116</strain>
    </source>
</reference>
<feature type="coiled-coil region" evidence="7">
    <location>
        <begin position="75"/>
        <end position="109"/>
    </location>
</feature>
<dbReference type="Gene3D" id="1.10.287.950">
    <property type="entry name" value="Methyl-accepting chemotaxis protein"/>
    <property type="match status" value="1"/>
</dbReference>
<dbReference type="AlphaFoldDB" id="A0A562QSZ1"/>
<keyword evidence="2" id="KW-1003">Cell membrane</keyword>
<organism evidence="11 12">
    <name type="scientific">Halalkalibacter nanhaiisediminis</name>
    <dbReference type="NCBI Taxonomy" id="688079"/>
    <lineage>
        <taxon>Bacteria</taxon>
        <taxon>Bacillati</taxon>
        <taxon>Bacillota</taxon>
        <taxon>Bacilli</taxon>
        <taxon>Bacillales</taxon>
        <taxon>Bacillaceae</taxon>
        <taxon>Halalkalibacter</taxon>
    </lineage>
</organism>
<dbReference type="Gene3D" id="6.10.340.10">
    <property type="match status" value="1"/>
</dbReference>
<proteinExistence type="inferred from homology"/>
<sequence length="570" mass="62735">MKVLQQLKIGRKLTVLILIFLFGLFAVGFMGVYQQFSMQDKLENMYEGKLLPITYLQMMEANQEMIKAHLLELMLTENVDENNRILEEIDRLAKENAELREQYKTQTDDPFELEKMQEMEQTVEGYIATRDQAMDYAMSNRNEEAYALYREQVAPIVSELESIITELVDYNIQDAQQVNQTNREDIQQSFMLVITVLIAGSIVLIMIGWMMTRTITKPVKEMEELMAKAADGDLMIKGTYQSKDELGSLTASFNKMIEGLRGIMATVHETSQQVAASAEELNASAEQSSKATEHISYTIQELAVGAENQVHSVQDSSMIINEMSKNAQQIADHAEEVSHTASNASTQSEEGSLVIKETIDQMNEINQKVDRLSTSINGLGERSKEIEQITQSITAISDQTNLLALNAAIEAARAGEYGRGFAVVADEVRKLAEQSSKSAKQISGLITLIQQDTNNVIESMESTTAEVANGIQLVNSAGDNFTLIADGVTIVTSQITKITAAVLQLSAGSEQVIQAIRTVSSVAEQSAAGTQNVSAATEEQLASMEEINSSATTLASMAEQLQSLVGRFKV</sequence>